<reference evidence="1 2" key="2">
    <citation type="submission" date="2018-11" db="EMBL/GenBank/DDBJ databases">
        <authorList>
            <consortium name="Pathogen Informatics"/>
        </authorList>
    </citation>
    <scope>NUCLEOTIDE SEQUENCE [LARGE SCALE GENOMIC DNA]</scope>
</reference>
<gene>
    <name evidence="1" type="ORF">GPUH_LOCUS10191</name>
</gene>
<proteinExistence type="predicted"/>
<sequence>MLFLPASKRIGKQRTQEWADMLLEKDGGGEPERERNVDSTGMLSKQFDNCGVTVITTEEPRLCGESDVIIVF</sequence>
<dbReference type="Proteomes" id="UP000271098">
    <property type="component" value="Unassembled WGS sequence"/>
</dbReference>
<evidence type="ECO:0000313" key="3">
    <source>
        <dbReference type="WBParaSite" id="GPUH_0001020401-mRNA-1"/>
    </source>
</evidence>
<evidence type="ECO:0000313" key="2">
    <source>
        <dbReference type="Proteomes" id="UP000271098"/>
    </source>
</evidence>
<organism evidence="3">
    <name type="scientific">Gongylonema pulchrum</name>
    <dbReference type="NCBI Taxonomy" id="637853"/>
    <lineage>
        <taxon>Eukaryota</taxon>
        <taxon>Metazoa</taxon>
        <taxon>Ecdysozoa</taxon>
        <taxon>Nematoda</taxon>
        <taxon>Chromadorea</taxon>
        <taxon>Rhabditida</taxon>
        <taxon>Spirurina</taxon>
        <taxon>Spiruromorpha</taxon>
        <taxon>Spiruroidea</taxon>
        <taxon>Gongylonematidae</taxon>
        <taxon>Gongylonema</taxon>
    </lineage>
</organism>
<protein>
    <submittedName>
        <fullName evidence="3">Protein-tyrosine-phosphatase</fullName>
    </submittedName>
</protein>
<dbReference type="AlphaFoldDB" id="A0A183DNA0"/>
<name>A0A183DNA0_9BILA</name>
<keyword evidence="2" id="KW-1185">Reference proteome</keyword>
<dbReference type="WBParaSite" id="GPUH_0001020401-mRNA-1">
    <property type="protein sequence ID" value="GPUH_0001020401-mRNA-1"/>
    <property type="gene ID" value="GPUH_0001020401"/>
</dbReference>
<accession>A0A183DNA0</accession>
<evidence type="ECO:0000313" key="1">
    <source>
        <dbReference type="EMBL" id="VDN17110.1"/>
    </source>
</evidence>
<reference evidence="3" key="1">
    <citation type="submission" date="2016-06" db="UniProtKB">
        <authorList>
            <consortium name="WormBaseParasite"/>
        </authorList>
    </citation>
    <scope>IDENTIFICATION</scope>
</reference>
<dbReference type="EMBL" id="UYRT01077875">
    <property type="protein sequence ID" value="VDN17110.1"/>
    <property type="molecule type" value="Genomic_DNA"/>
</dbReference>